<dbReference type="EMBL" id="AAYY01000009">
    <property type="protein sequence ID" value="EDP42873.1"/>
    <property type="molecule type" value="Genomic_DNA"/>
</dbReference>
<proteinExistence type="predicted"/>
<feature type="region of interest" description="Disordered" evidence="1">
    <location>
        <begin position="108"/>
        <end position="135"/>
    </location>
</feature>
<sequence length="135" mass="14797">MFASSVLRAPRIPRSALSTQPRLGGAARTFAIPCRKVVVEYCEKSVASKGTRDYLLQQAVSIARAYPSVEFVVIPRPQKSPVLRGFYPTQVGPKMQLILDASGAKTHHLKRTPVASSNESARGVWSPMHDNLPKL</sequence>
<comment type="caution">
    <text evidence="2">The sequence shown here is derived from an EMBL/GenBank/DDBJ whole genome shotgun (WGS) entry which is preliminary data.</text>
</comment>
<dbReference type="OMA" id="WSALHAP"/>
<dbReference type="AlphaFoldDB" id="A8Q3U3"/>
<dbReference type="PANTHER" id="PTHR21396">
    <property type="entry name" value="39S RIBOSOMAL PROTEIN L43"/>
    <property type="match status" value="1"/>
</dbReference>
<dbReference type="KEGG" id="mgl:MGL_2469"/>
<dbReference type="InterPro" id="IPR039927">
    <property type="entry name" value="Ribosomal_mL43"/>
</dbReference>
<dbReference type="RefSeq" id="XP_001730087.1">
    <property type="nucleotide sequence ID" value="XM_001730035.1"/>
</dbReference>
<dbReference type="PANTHER" id="PTHR21396:SF2">
    <property type="entry name" value="LARGE RIBOSOMAL SUBUNIT PROTEIN ML43"/>
    <property type="match status" value="1"/>
</dbReference>
<name>A8Q3U3_MALGO</name>
<dbReference type="GO" id="GO:0032543">
    <property type="term" value="P:mitochondrial translation"/>
    <property type="evidence" value="ECO:0007669"/>
    <property type="project" value="InterPro"/>
</dbReference>
<dbReference type="InParanoid" id="A8Q3U3"/>
<dbReference type="VEuPathDB" id="FungiDB:MGL_2469"/>
<gene>
    <name evidence="2" type="ORF">MGL_2469</name>
</gene>
<dbReference type="SUPFAM" id="SSF52833">
    <property type="entry name" value="Thioredoxin-like"/>
    <property type="match status" value="1"/>
</dbReference>
<protein>
    <recommendedName>
        <fullName evidence="4">Ribosomal protein/NADH dehydrogenase domain-containing protein</fullName>
    </recommendedName>
</protein>
<dbReference type="Proteomes" id="UP000008837">
    <property type="component" value="Unassembled WGS sequence"/>
</dbReference>
<evidence type="ECO:0000256" key="1">
    <source>
        <dbReference type="SAM" id="MobiDB-lite"/>
    </source>
</evidence>
<dbReference type="GO" id="GO:0005762">
    <property type="term" value="C:mitochondrial large ribosomal subunit"/>
    <property type="evidence" value="ECO:0007669"/>
    <property type="project" value="TreeGrafter"/>
</dbReference>
<dbReference type="InterPro" id="IPR036249">
    <property type="entry name" value="Thioredoxin-like_sf"/>
</dbReference>
<evidence type="ECO:0008006" key="4">
    <source>
        <dbReference type="Google" id="ProtNLM"/>
    </source>
</evidence>
<dbReference type="FunCoup" id="A8Q3U3">
    <property type="interactions" value="116"/>
</dbReference>
<dbReference type="STRING" id="425265.A8Q3U3"/>
<evidence type="ECO:0000313" key="3">
    <source>
        <dbReference type="Proteomes" id="UP000008837"/>
    </source>
</evidence>
<evidence type="ECO:0000313" key="2">
    <source>
        <dbReference type="EMBL" id="EDP42873.1"/>
    </source>
</evidence>
<dbReference type="GO" id="GO:0003735">
    <property type="term" value="F:structural constituent of ribosome"/>
    <property type="evidence" value="ECO:0007669"/>
    <property type="project" value="InterPro"/>
</dbReference>
<accession>A8Q3U3</accession>
<reference evidence="2 3" key="1">
    <citation type="journal article" date="2007" name="Proc. Natl. Acad. Sci. U.S.A.">
        <title>Dandruff-associated Malassezia genomes reveal convergent and divergent virulence traits shared with plant and human fungal pathogens.</title>
        <authorList>
            <person name="Xu J."/>
            <person name="Saunders C.W."/>
            <person name="Hu P."/>
            <person name="Grant R.A."/>
            <person name="Boekhout T."/>
            <person name="Kuramae E.E."/>
            <person name="Kronstad J.W."/>
            <person name="Deangelis Y.M."/>
            <person name="Reeder N.L."/>
            <person name="Johnstone K.R."/>
            <person name="Leland M."/>
            <person name="Fieno A.M."/>
            <person name="Begley W.M."/>
            <person name="Sun Y."/>
            <person name="Lacey M.P."/>
            <person name="Chaudhary T."/>
            <person name="Keough T."/>
            <person name="Chu L."/>
            <person name="Sears R."/>
            <person name="Yuan B."/>
            <person name="Dawson T.L.Jr."/>
        </authorList>
    </citation>
    <scope>NUCLEOTIDE SEQUENCE [LARGE SCALE GENOMIC DNA]</scope>
    <source>
        <strain evidence="3">ATCC MYA-4612 / CBS 7966</strain>
    </source>
</reference>
<dbReference type="GeneID" id="5854405"/>
<keyword evidence="3" id="KW-1185">Reference proteome</keyword>
<dbReference type="OrthoDB" id="88at2759"/>
<organism evidence="2 3">
    <name type="scientific">Malassezia globosa (strain ATCC MYA-4612 / CBS 7966)</name>
    <name type="common">Dandruff-associated fungus</name>
    <dbReference type="NCBI Taxonomy" id="425265"/>
    <lineage>
        <taxon>Eukaryota</taxon>
        <taxon>Fungi</taxon>
        <taxon>Dikarya</taxon>
        <taxon>Basidiomycota</taxon>
        <taxon>Ustilaginomycotina</taxon>
        <taxon>Malasseziomycetes</taxon>
        <taxon>Malasseziales</taxon>
        <taxon>Malasseziaceae</taxon>
        <taxon>Malassezia</taxon>
    </lineage>
</organism>
<dbReference type="Gene3D" id="3.40.30.10">
    <property type="entry name" value="Glutaredoxin"/>
    <property type="match status" value="1"/>
</dbReference>